<comment type="caution">
    <text evidence="2">The sequence shown here is derived from an EMBL/GenBank/DDBJ whole genome shotgun (WGS) entry which is preliminary data.</text>
</comment>
<evidence type="ECO:0000256" key="1">
    <source>
        <dbReference type="SAM" id="MobiDB-lite"/>
    </source>
</evidence>
<sequence length="747" mass="77779">MASLAPSGSYSSLTCGGKACIAIDSNSRVAQCFGTDLYGTEGCTTGDMILDASMSFWGGCKILESDGTLSCWGQDTMYGSNGYPEVDDCSSSCSAVDITLTPPSGSFTKIACGGKRAGHFCCAVSASTGAVTCFGAGNTDYIPADTLAITNPYSISGGCDFVCLLASDGTVTMEGGRSGSTCGWSDWDLVDTLSGSYIQAACGTFGIYALKEDGSVTSYGRTFSSAVGPVAAGTDVTDMPSGTTWSGEAANCGFGHCCLITSANVVSCWGSDYAGQVSDAPSAEVASYFYPSLLSSDSGSTSSPPPPSPSPSPPPSPSSSTSETITGIIYCDNIFEFYFNGQLIATDPLDFTPHQAVSVSFEYDGTSDKVYAIMCQDYASDSGYEYTDTNSPQLGDGALIAEFSDGTKTSSAWKKYTATYGPTDASVSAGCSSNNLNACKVADYGTPGEWYSASFDDSSWGTATEYTAAVAGWGRTPTWENSECCTSISPLDKSTLGCSKLGSGVSVGVLESECLDPEVQSWSTGTSFIWGSELEKDNKMLFRYSPTTSFPRPPPPSPSPSSTPPPRPPPPSPPPSSTTEITNHYCISRNGLYLAASADGNVGVAFLMSTAAGTSSVTVSSGGRECVVQTQLGGDIQYKVDTAAYQGSYTRRFTSGVNCQDDMYVQAVDMDSCTISTVLEYSSEPGLNSVNDAYYVDSDFESYGDAIDAPAAPSPPPIDTAESSASTLQGSIWVALMLYMLSIYIFM</sequence>
<keyword evidence="3" id="KW-1185">Reference proteome</keyword>
<reference evidence="2 3" key="1">
    <citation type="journal article" date="2015" name="Genome Biol. Evol.">
        <title>Comparative Genomics of a Bacterivorous Green Alga Reveals Evolutionary Causalities and Consequences of Phago-Mixotrophic Mode of Nutrition.</title>
        <authorList>
            <person name="Burns J.A."/>
            <person name="Paasch A."/>
            <person name="Narechania A."/>
            <person name="Kim E."/>
        </authorList>
    </citation>
    <scope>NUCLEOTIDE SEQUENCE [LARGE SCALE GENOMIC DNA]</scope>
    <source>
        <strain evidence="2 3">PLY_AMNH</strain>
    </source>
</reference>
<dbReference type="SUPFAM" id="SSF50985">
    <property type="entry name" value="RCC1/BLIP-II"/>
    <property type="match status" value="1"/>
</dbReference>
<dbReference type="InterPro" id="IPR009091">
    <property type="entry name" value="RCC1/BLIP-II"/>
</dbReference>
<feature type="compositionally biased region" description="Pro residues" evidence="1">
    <location>
        <begin position="551"/>
        <end position="576"/>
    </location>
</feature>
<dbReference type="Proteomes" id="UP001190700">
    <property type="component" value="Unassembled WGS sequence"/>
</dbReference>
<feature type="region of interest" description="Disordered" evidence="1">
    <location>
        <begin position="297"/>
        <end position="323"/>
    </location>
</feature>
<evidence type="ECO:0000313" key="2">
    <source>
        <dbReference type="EMBL" id="KAK3239603.1"/>
    </source>
</evidence>
<dbReference type="EMBL" id="LGRX02033867">
    <property type="protein sequence ID" value="KAK3239603.1"/>
    <property type="molecule type" value="Genomic_DNA"/>
</dbReference>
<dbReference type="Gene3D" id="2.60.120.260">
    <property type="entry name" value="Galactose-binding domain-like"/>
    <property type="match status" value="1"/>
</dbReference>
<dbReference type="AlphaFoldDB" id="A0AAE0ESS5"/>
<gene>
    <name evidence="2" type="ORF">CYMTET_50477</name>
</gene>
<proteinExistence type="predicted"/>
<dbReference type="PANTHER" id="PTHR48125">
    <property type="entry name" value="LP07818P1"/>
    <property type="match status" value="1"/>
</dbReference>
<feature type="compositionally biased region" description="Pro residues" evidence="1">
    <location>
        <begin position="303"/>
        <end position="317"/>
    </location>
</feature>
<protein>
    <submittedName>
        <fullName evidence="2">Uncharacterized protein</fullName>
    </submittedName>
</protein>
<accession>A0AAE0ESS5</accession>
<dbReference type="PANTHER" id="PTHR48125:SF10">
    <property type="entry name" value="OS12G0136300 PROTEIN"/>
    <property type="match status" value="1"/>
</dbReference>
<feature type="region of interest" description="Disordered" evidence="1">
    <location>
        <begin position="544"/>
        <end position="580"/>
    </location>
</feature>
<dbReference type="Gene3D" id="2.130.10.30">
    <property type="entry name" value="Regulator of chromosome condensation 1/beta-lactamase-inhibitor protein II"/>
    <property type="match status" value="1"/>
</dbReference>
<name>A0AAE0ESS5_9CHLO</name>
<evidence type="ECO:0000313" key="3">
    <source>
        <dbReference type="Proteomes" id="UP001190700"/>
    </source>
</evidence>
<organism evidence="2 3">
    <name type="scientific">Cymbomonas tetramitiformis</name>
    <dbReference type="NCBI Taxonomy" id="36881"/>
    <lineage>
        <taxon>Eukaryota</taxon>
        <taxon>Viridiplantae</taxon>
        <taxon>Chlorophyta</taxon>
        <taxon>Pyramimonadophyceae</taxon>
        <taxon>Pyramimonadales</taxon>
        <taxon>Pyramimonadaceae</taxon>
        <taxon>Cymbomonas</taxon>
    </lineage>
</organism>